<dbReference type="OrthoDB" id="9770732at2"/>
<dbReference type="Proteomes" id="UP000182011">
    <property type="component" value="Unassembled WGS sequence"/>
</dbReference>
<accession>A0A0P1P673</accession>
<dbReference type="Proteomes" id="UP000182200">
    <property type="component" value="Unassembled WGS sequence"/>
</dbReference>
<dbReference type="Gene3D" id="2.40.160.50">
    <property type="entry name" value="membrane protein fhac: a member of the omp85/tpsb transporter family"/>
    <property type="match status" value="1"/>
</dbReference>
<keyword evidence="1" id="KW-0732">Signal</keyword>
<accession>A0A0N7MQF4</accession>
<accession>A0A0P1P5I7</accession>
<name>A0A0P1MHC5_9BACT</name>
<accession>A0A0P1LVX2</accession>
<accession>A0A0P1LHV7</accession>
<sequence>MKKVFFIILSFSLLVQGVLAQETEKWKIEDLIDEILKKIENYYSSEEIIPEDQILRQKEMQKQLEKIRKQLEILRKQKEYMDPEKFQEEMEKIHKETIEIQKTTQELLGALKEKTKPRMPVSPTFIFKGDTEIRENDFIEGDIFVQDGNLVIYGRINGNILVENGDVIIKSGAEVNGDIYTTNGEVIISEGAKFTGQIYRNFHSMAEIDKATSYSRKKHRIEIRYKQFYEEQPGFDNFYFEFERVSGFKVGLIFPRRFANIIYKPISVYGYGGYATKSHRWIFSAGIDRALINSGDPISSGFLLILGGKFFSTIGTKDEWLISPNANTISALVWNYDYRDYFKHEGFDIYFDIYIGSKFPLGIQNIKLNYSNANYASETTKYIKYFGWNKKRPFRENPPVYEGNLKSLSLTYETGSFKLIESFRKSGIGVFFSFEKELQNFNYKIFTAEFKVRMNLSKYDNFGLRFKIASSDKILPKQKSFEIGGFGTLYAFPYKSFEGNKMMLANFEYILKNPIEIFDLVNFFIFFDAGYINTIEDKITAGFKIKNINEIKSDFGFGFGTESMKTRIYFAWRTDKKMPPVIVVRLSNPF</sequence>
<accession>A0A0P1M5V1</accession>
<evidence type="ECO:0000313" key="3">
    <source>
        <dbReference type="EMBL" id="CUU01840.1"/>
    </source>
</evidence>
<reference evidence="2 5" key="1">
    <citation type="submission" date="2015-11" db="EMBL/GenBank/DDBJ databases">
        <authorList>
            <person name="Varghese N."/>
        </authorList>
    </citation>
    <scope>NUCLEOTIDE SEQUENCE [LARGE SCALE GENOMIC DNA]</scope>
    <source>
        <strain evidence="2 5">JGI-8</strain>
    </source>
</reference>
<reference evidence="3 4" key="2">
    <citation type="submission" date="2015-11" db="EMBL/GenBank/DDBJ databases">
        <authorList>
            <person name="Zhang Y."/>
            <person name="Guo Z."/>
        </authorList>
    </citation>
    <scope>NUCLEOTIDE SEQUENCE [LARGE SCALE GENOMIC DNA]</scope>
    <source>
        <strain evidence="3">JGI-4</strain>
    </source>
</reference>
<evidence type="ECO:0000313" key="4">
    <source>
        <dbReference type="Proteomes" id="UP000182011"/>
    </source>
</evidence>
<protein>
    <submittedName>
        <fullName evidence="3">Polymer-forming protein</fullName>
    </submittedName>
</protein>
<evidence type="ECO:0000313" key="2">
    <source>
        <dbReference type="EMBL" id="CUS87838.1"/>
    </source>
</evidence>
<evidence type="ECO:0000313" key="5">
    <source>
        <dbReference type="Proteomes" id="UP000182200"/>
    </source>
</evidence>
<feature type="chain" id="PRO_5015043532" evidence="1">
    <location>
        <begin position="21"/>
        <end position="590"/>
    </location>
</feature>
<accession>A0A0S4MS44</accession>
<evidence type="ECO:0000256" key="1">
    <source>
        <dbReference type="SAM" id="SignalP"/>
    </source>
</evidence>
<accession>A0A0P1MHC5</accession>
<dbReference type="EMBL" id="FAOP01000002">
    <property type="protein sequence ID" value="CUU01840.1"/>
    <property type="molecule type" value="Genomic_DNA"/>
</dbReference>
<dbReference type="Pfam" id="PF04519">
    <property type="entry name" value="Bactofilin"/>
    <property type="match status" value="1"/>
</dbReference>
<dbReference type="AlphaFoldDB" id="A0A0P1MHC5"/>
<gene>
    <name evidence="3" type="ORF">JGI4_00380</name>
    <name evidence="2" type="ORF">JGI8_01147</name>
</gene>
<dbReference type="InterPro" id="IPR007607">
    <property type="entry name" value="BacA/B"/>
</dbReference>
<proteinExistence type="predicted"/>
<organism evidence="3 4">
    <name type="scientific">Candidatus Kryptonium thompsonii</name>
    <dbReference type="NCBI Taxonomy" id="1633631"/>
    <lineage>
        <taxon>Bacteria</taxon>
        <taxon>Pseudomonadati</taxon>
        <taxon>Candidatus Kryptoniota</taxon>
        <taxon>Candidatus Kryptonium</taxon>
    </lineage>
</organism>
<dbReference type="STRING" id="1633631.GCA_001442925_00382"/>
<accession>A0A0P1LAK3</accession>
<accession>A0A0P1LZS8</accession>
<dbReference type="RefSeq" id="WP_075426730.1">
    <property type="nucleotide sequence ID" value="NZ_CZVI01000013.1"/>
</dbReference>
<keyword evidence="5" id="KW-1185">Reference proteome</keyword>
<feature type="signal peptide" evidence="1">
    <location>
        <begin position="1"/>
        <end position="20"/>
    </location>
</feature>
<dbReference type="EMBL" id="CZVI01000013">
    <property type="protein sequence ID" value="CUS87838.1"/>
    <property type="molecule type" value="Genomic_DNA"/>
</dbReference>